<protein>
    <submittedName>
        <fullName evidence="3">Uncharacterized conserved protein</fullName>
    </submittedName>
</protein>
<reference evidence="3" key="1">
    <citation type="journal article" date="2014" name="Gene">
        <title>Genome-guided analysis of transformation efficiency and carbon dioxide assimilation by Moorella thermoacetica Y72.</title>
        <authorList>
            <person name="Tsukahara K."/>
            <person name="Kita A."/>
            <person name="Nakashimada Y."/>
            <person name="Hoshino T."/>
            <person name="Murakami K."/>
        </authorList>
    </citation>
    <scope>NUCLEOTIDE SEQUENCE [LARGE SCALE GENOMIC DNA]</scope>
    <source>
        <strain evidence="3">Y72</strain>
    </source>
</reference>
<name>A0A0S6UA13_NEOTH</name>
<dbReference type="GO" id="GO:0050043">
    <property type="term" value="F:lactate racemase activity"/>
    <property type="evidence" value="ECO:0007669"/>
    <property type="project" value="InterPro"/>
</dbReference>
<evidence type="ECO:0000313" key="3">
    <source>
        <dbReference type="EMBL" id="GAF25092.1"/>
    </source>
</evidence>
<dbReference type="AlphaFoldDB" id="A0A0S6UA13"/>
<evidence type="ECO:0000259" key="2">
    <source>
        <dbReference type="Pfam" id="PF21113"/>
    </source>
</evidence>
<dbReference type="InterPro" id="IPR048068">
    <property type="entry name" value="LarA-like"/>
</dbReference>
<organism evidence="3">
    <name type="scientific">Moorella thermoacetica Y72</name>
    <dbReference type="NCBI Taxonomy" id="1325331"/>
    <lineage>
        <taxon>Bacteria</taxon>
        <taxon>Bacillati</taxon>
        <taxon>Bacillota</taxon>
        <taxon>Clostridia</taxon>
        <taxon>Neomoorellales</taxon>
        <taxon>Neomoorellaceae</taxon>
        <taxon>Neomoorella</taxon>
    </lineage>
</organism>
<dbReference type="Pfam" id="PF21113">
    <property type="entry name" value="LarA_C"/>
    <property type="match status" value="1"/>
</dbReference>
<dbReference type="PANTHER" id="PTHR33171">
    <property type="entry name" value="LAR_N DOMAIN-CONTAINING PROTEIN"/>
    <property type="match status" value="1"/>
</dbReference>
<dbReference type="EMBL" id="DF238840">
    <property type="protein sequence ID" value="GAF25092.1"/>
    <property type="molecule type" value="Genomic_DNA"/>
</dbReference>
<sequence>MITGMTGLPTILPWPGVKKCRTEPPAILPSVGWEPRRSTYWEMRNREVPKYKQLALKIPYGQGYLVGELPEGIRVQEVVPREIAGVPDPSADVRRALEQPIGNHGVEELRGGRQVVIVVSDLTRPVPNDVILPVLLEKLNAIGIKDEQVTILVGTGLHRPAPPEEFPLIVGPEVAARVKVISHDAYAPGILQQIGVSSRGTPIWINRHYLEADGRILIGMIDPHQFVGYTAGAKSLVIGCGGEATIRANHAHLVEPEATLGRIEGNPAREDIDEIGGLVGINLIINVILNSHKGIVRTVAGHYLAAHRAGVAVARQVSEVPVPALADVAIVSPGGFPKDINLYQAQKGLAHGTRLVKEGGVIILCAECREGVGEKRFIDTMQAGNTPEEVIKVFKQGEFQMGRHKAFLWCRSLVRARVILVSDGVDDNLARIMMVRKAPDLQAAINMALKELSGAGVVTVMPKANSTIPVF</sequence>
<dbReference type="InterPro" id="IPR018657">
    <property type="entry name" value="LarA-like_N"/>
</dbReference>
<dbReference type="PANTHER" id="PTHR33171:SF17">
    <property type="entry name" value="LARA-LIKE N-TERMINAL DOMAIN-CONTAINING PROTEIN"/>
    <property type="match status" value="1"/>
</dbReference>
<dbReference type="Proteomes" id="UP000063718">
    <property type="component" value="Unassembled WGS sequence"/>
</dbReference>
<accession>A0A0S6UA13</accession>
<feature type="domain" description="Lactate racemase C-terminal" evidence="2">
    <location>
        <begin position="325"/>
        <end position="466"/>
    </location>
</feature>
<dbReference type="Pfam" id="PF09861">
    <property type="entry name" value="Lar_N"/>
    <property type="match status" value="1"/>
</dbReference>
<dbReference type="Gene3D" id="3.90.226.30">
    <property type="match status" value="1"/>
</dbReference>
<evidence type="ECO:0000259" key="1">
    <source>
        <dbReference type="Pfam" id="PF09861"/>
    </source>
</evidence>
<dbReference type="InterPro" id="IPR048520">
    <property type="entry name" value="LarA_C"/>
</dbReference>
<proteinExistence type="predicted"/>
<feature type="domain" description="LarA-like N-terminal" evidence="1">
    <location>
        <begin position="60"/>
        <end position="260"/>
    </location>
</feature>
<gene>
    <name evidence="3" type="ORF">MTY_0421</name>
</gene>
<dbReference type="Gene3D" id="3.40.50.11440">
    <property type="match status" value="1"/>
</dbReference>
<dbReference type="InterPro" id="IPR047926">
    <property type="entry name" value="Ni_dep_LarA"/>
</dbReference>
<dbReference type="InterPro" id="IPR043166">
    <property type="entry name" value="LarA-like_C"/>
</dbReference>
<dbReference type="NCBIfam" id="NF033504">
    <property type="entry name" value="Ni_dep_LarA"/>
    <property type="match status" value="1"/>
</dbReference>